<dbReference type="AlphaFoldDB" id="A0A545T4E9"/>
<feature type="coiled-coil region" evidence="1">
    <location>
        <begin position="53"/>
        <end position="106"/>
    </location>
</feature>
<protein>
    <recommendedName>
        <fullName evidence="6">Type 4a pilus biogenesis protein PilO</fullName>
    </recommendedName>
</protein>
<gene>
    <name evidence="3" type="ORF">FLL45_17370</name>
    <name evidence="4" type="ORF">FLL45_17650</name>
</gene>
<dbReference type="Gene3D" id="3.30.70.60">
    <property type="match status" value="1"/>
</dbReference>
<dbReference type="EMBL" id="VIKR01000005">
    <property type="protein sequence ID" value="TQV72048.1"/>
    <property type="molecule type" value="Genomic_DNA"/>
</dbReference>
<evidence type="ECO:0008006" key="6">
    <source>
        <dbReference type="Google" id="ProtNLM"/>
    </source>
</evidence>
<dbReference type="RefSeq" id="WP_142943375.1">
    <property type="nucleotide sequence ID" value="NZ_VIKR01000005.1"/>
</dbReference>
<dbReference type="OrthoDB" id="9151209at2"/>
<evidence type="ECO:0000256" key="2">
    <source>
        <dbReference type="SAM" id="Phobius"/>
    </source>
</evidence>
<keyword evidence="2" id="KW-0472">Membrane</keyword>
<keyword evidence="1" id="KW-0175">Coiled coil</keyword>
<evidence type="ECO:0000256" key="1">
    <source>
        <dbReference type="SAM" id="Coils"/>
    </source>
</evidence>
<name>A0A545T4E9_9GAMM</name>
<evidence type="ECO:0000313" key="3">
    <source>
        <dbReference type="EMBL" id="TQV71995.1"/>
    </source>
</evidence>
<sequence length="221" mass="25270">MDKLKKSIQQFDELPIRTRLMITFAGLLLILVIFELAWYGPTDSQTKTVKQQIDSTEKQIASTTQMLQELNKGIYNQRNNPKQTLLSSLDQQVDQIQSELEKRTRSLVRPQAMAGLLKEIIDNSKQLKLLSLEKQAPVPLYEPTADEDGTSQDAQVQMYRHPIVMIFEGGYADTQAFLKQLESMQQKVNFESFEFSVESYPKSKVTLVVSTYSLSRKWIGG</sequence>
<keyword evidence="5" id="KW-1185">Reference proteome</keyword>
<dbReference type="InterPro" id="IPR014717">
    <property type="entry name" value="Transl_elong_EF1B/ribsomal_bS6"/>
</dbReference>
<reference evidence="4 5" key="1">
    <citation type="submission" date="2019-06" db="EMBL/GenBank/DDBJ databases">
        <title>Draft genome of Aliikangiella marina GYP-15.</title>
        <authorList>
            <person name="Wang G."/>
        </authorList>
    </citation>
    <scope>NUCLEOTIDE SEQUENCE [LARGE SCALE GENOMIC DNA]</scope>
    <source>
        <strain evidence="4 5">GYP-15</strain>
    </source>
</reference>
<evidence type="ECO:0000313" key="4">
    <source>
        <dbReference type="EMBL" id="TQV72048.1"/>
    </source>
</evidence>
<evidence type="ECO:0000313" key="5">
    <source>
        <dbReference type="Proteomes" id="UP000317839"/>
    </source>
</evidence>
<keyword evidence="2" id="KW-1133">Transmembrane helix</keyword>
<organism evidence="4 5">
    <name type="scientific">Aliikangiella marina</name>
    <dbReference type="NCBI Taxonomy" id="1712262"/>
    <lineage>
        <taxon>Bacteria</taxon>
        <taxon>Pseudomonadati</taxon>
        <taxon>Pseudomonadota</taxon>
        <taxon>Gammaproteobacteria</taxon>
        <taxon>Oceanospirillales</taxon>
        <taxon>Pleioneaceae</taxon>
        <taxon>Aliikangiella</taxon>
    </lineage>
</organism>
<dbReference type="EMBL" id="VIKR01000005">
    <property type="protein sequence ID" value="TQV71995.1"/>
    <property type="molecule type" value="Genomic_DNA"/>
</dbReference>
<comment type="caution">
    <text evidence="4">The sequence shown here is derived from an EMBL/GenBank/DDBJ whole genome shotgun (WGS) entry which is preliminary data.</text>
</comment>
<accession>A0A545T4E9</accession>
<dbReference type="Proteomes" id="UP000317839">
    <property type="component" value="Unassembled WGS sequence"/>
</dbReference>
<feature type="transmembrane region" description="Helical" evidence="2">
    <location>
        <begin position="20"/>
        <end position="40"/>
    </location>
</feature>
<keyword evidence="2" id="KW-0812">Transmembrane</keyword>
<proteinExistence type="predicted"/>